<feature type="compositionally biased region" description="Basic residues" evidence="1">
    <location>
        <begin position="331"/>
        <end position="350"/>
    </location>
</feature>
<feature type="compositionally biased region" description="Polar residues" evidence="1">
    <location>
        <begin position="597"/>
        <end position="609"/>
    </location>
</feature>
<name>A0A423SIK1_PENVA</name>
<feature type="region of interest" description="Disordered" evidence="1">
    <location>
        <begin position="256"/>
        <end position="366"/>
    </location>
</feature>
<feature type="region of interest" description="Disordered" evidence="1">
    <location>
        <begin position="427"/>
        <end position="469"/>
    </location>
</feature>
<feature type="region of interest" description="Disordered" evidence="1">
    <location>
        <begin position="640"/>
        <end position="665"/>
    </location>
</feature>
<sequence>MSISVNRENPAWVAIVYTGVLSSETAVCCQPRPGKREGNPGLCPRGAFRVGPDPRRRGHLLPAGARAARLERRGGHPAVERRAAAGPATAPAGSGPSSERPRTDCPPATRACWVGISRKLPRARSLLEDLPRAGGSARDTKRLFARCSTANRWRSQQRGLLPTDHNLTYGCYGQRPPLKVNELGGLQQPKKEKKALPRATAGVGERVRLLPSTHTGLRTTGSKIRDSKGGWLPARRALSFALFSLLKALPEAVAVEANRQTPRPTRPPQQAGGGGRGRFFSTPSEGEVVVHTVTVRGSPSPQAGETGERKPSHRRGREEGRRDRDGSSGRISRRRRRHGQTATRTTKHSFPRTGLSLPQGRSRDFNRIPFSPKSDWTVSLAFFLFLLFLFVLDPDKLLREEARGRGIPGGVFKYLHDHLSLEKGECPFRGSLTSSPSHDQPSNPLTSAKDGRPKSVASQRGGCKGDDANFQWSPQLFHVKIQGKMSPPRGQWSVATPGSYIFKTTPVGEQVAASDPTPDLGLPRRRDRQGSKTRVPGIPGRARWKTTNPPDESSKGPNAPPVPTRTRASDAHHPNASRRPTAGGAPHSRLLRHEASGTGSRNTPATVSRQADELNPPVRSSNLRPFSLLTVSRSLELSLQGNPTLRRGPFRTPETPLPANEEEEVSFRYTGLTPSLGMRVIHEQLRRLGSACRTSPERSTPRAPREGTRGFVLGSSRFGRTYSGNPGCALAPPSTAEPPALPSQPFPWGYWQGAGSEHAGLAGWFGRLRGAPLRPFGTLIPHWGQWLAGSMAGAGARGRTGHPRQQRRKREQTLHVFRERRTRDLRPSSGLPGERAWAAVEHTRSRPYCVPGGNVTTLEGRWQPSFEEGTGPPHAMCVRHVDGITGELR</sequence>
<feature type="compositionally biased region" description="Basic and acidic residues" evidence="1">
    <location>
        <begin position="695"/>
        <end position="708"/>
    </location>
</feature>
<proteinExistence type="predicted"/>
<feature type="compositionally biased region" description="Basic and acidic residues" evidence="1">
    <location>
        <begin position="306"/>
        <end position="327"/>
    </location>
</feature>
<organism evidence="2 3">
    <name type="scientific">Penaeus vannamei</name>
    <name type="common">Whiteleg shrimp</name>
    <name type="synonym">Litopenaeus vannamei</name>
    <dbReference type="NCBI Taxonomy" id="6689"/>
    <lineage>
        <taxon>Eukaryota</taxon>
        <taxon>Metazoa</taxon>
        <taxon>Ecdysozoa</taxon>
        <taxon>Arthropoda</taxon>
        <taxon>Crustacea</taxon>
        <taxon>Multicrustacea</taxon>
        <taxon>Malacostraca</taxon>
        <taxon>Eumalacostraca</taxon>
        <taxon>Eucarida</taxon>
        <taxon>Decapoda</taxon>
        <taxon>Dendrobranchiata</taxon>
        <taxon>Penaeoidea</taxon>
        <taxon>Penaeidae</taxon>
        <taxon>Penaeus</taxon>
    </lineage>
</organism>
<dbReference type="AlphaFoldDB" id="A0A423SIK1"/>
<dbReference type="Proteomes" id="UP000283509">
    <property type="component" value="Unassembled WGS sequence"/>
</dbReference>
<accession>A0A423SIK1</accession>
<gene>
    <name evidence="2" type="ORF">C7M84_018107</name>
</gene>
<evidence type="ECO:0000313" key="2">
    <source>
        <dbReference type="EMBL" id="ROT63973.1"/>
    </source>
</evidence>
<keyword evidence="3" id="KW-1185">Reference proteome</keyword>
<feature type="compositionally biased region" description="Polar residues" evidence="1">
    <location>
        <begin position="431"/>
        <end position="446"/>
    </location>
</feature>
<reference evidence="2 3" key="2">
    <citation type="submission" date="2019-01" db="EMBL/GenBank/DDBJ databases">
        <title>The decoding of complex shrimp genome reveals the adaptation for benthos swimmer, frequently molting mechanism and breeding impact on genome.</title>
        <authorList>
            <person name="Sun Y."/>
            <person name="Gao Y."/>
            <person name="Yu Y."/>
        </authorList>
    </citation>
    <scope>NUCLEOTIDE SEQUENCE [LARGE SCALE GENOMIC DNA]</scope>
    <source>
        <tissue evidence="2">Muscle</tissue>
    </source>
</reference>
<feature type="compositionally biased region" description="Basic and acidic residues" evidence="1">
    <location>
        <begin position="68"/>
        <end position="83"/>
    </location>
</feature>
<evidence type="ECO:0000313" key="3">
    <source>
        <dbReference type="Proteomes" id="UP000283509"/>
    </source>
</evidence>
<feature type="region of interest" description="Disordered" evidence="1">
    <location>
        <begin position="690"/>
        <end position="716"/>
    </location>
</feature>
<reference evidence="2 3" key="1">
    <citation type="submission" date="2018-04" db="EMBL/GenBank/DDBJ databases">
        <authorList>
            <person name="Zhang X."/>
            <person name="Yuan J."/>
            <person name="Li F."/>
            <person name="Xiang J."/>
        </authorList>
    </citation>
    <scope>NUCLEOTIDE SEQUENCE [LARGE SCALE GENOMIC DNA]</scope>
    <source>
        <tissue evidence="2">Muscle</tissue>
    </source>
</reference>
<dbReference type="EMBL" id="QCYY01003348">
    <property type="protein sequence ID" value="ROT63973.1"/>
    <property type="molecule type" value="Genomic_DNA"/>
</dbReference>
<feature type="region of interest" description="Disordered" evidence="1">
    <location>
        <begin position="43"/>
        <end position="106"/>
    </location>
</feature>
<evidence type="ECO:0000256" key="1">
    <source>
        <dbReference type="SAM" id="MobiDB-lite"/>
    </source>
</evidence>
<feature type="compositionally biased region" description="Low complexity" evidence="1">
    <location>
        <begin position="84"/>
        <end position="98"/>
    </location>
</feature>
<protein>
    <submittedName>
        <fullName evidence="2">Uncharacterized protein</fullName>
    </submittedName>
</protein>
<comment type="caution">
    <text evidence="2">The sequence shown here is derived from an EMBL/GenBank/DDBJ whole genome shotgun (WGS) entry which is preliminary data.</text>
</comment>
<feature type="region of interest" description="Disordered" evidence="1">
    <location>
        <begin position="506"/>
        <end position="622"/>
    </location>
</feature>